<keyword evidence="4" id="KW-1185">Reference proteome</keyword>
<gene>
    <name evidence="3" type="ORF">NDM98_11180</name>
</gene>
<evidence type="ECO:0000259" key="2">
    <source>
        <dbReference type="PROSITE" id="PS50850"/>
    </source>
</evidence>
<feature type="transmembrane region" description="Helical" evidence="1">
    <location>
        <begin position="35"/>
        <end position="55"/>
    </location>
</feature>
<comment type="caution">
    <text evidence="3">The sequence shown here is derived from an EMBL/GenBank/DDBJ whole genome shotgun (WGS) entry which is preliminary data.</text>
</comment>
<protein>
    <recommendedName>
        <fullName evidence="2">Major facilitator superfamily (MFS) profile domain-containing protein</fullName>
    </recommendedName>
</protein>
<feature type="transmembrane region" description="Helical" evidence="1">
    <location>
        <begin position="7"/>
        <end position="29"/>
    </location>
</feature>
<evidence type="ECO:0000313" key="3">
    <source>
        <dbReference type="EMBL" id="MCM2675999.1"/>
    </source>
</evidence>
<organism evidence="3 4">
    <name type="scientific">Alkalicoccobacillus plakortidis</name>
    <dbReference type="NCBI Taxonomy" id="444060"/>
    <lineage>
        <taxon>Bacteria</taxon>
        <taxon>Bacillati</taxon>
        <taxon>Bacillota</taxon>
        <taxon>Bacilli</taxon>
        <taxon>Bacillales</taxon>
        <taxon>Bacillaceae</taxon>
        <taxon>Alkalicoccobacillus</taxon>
    </lineage>
</organism>
<name>A0ABT0XJE0_9BACI</name>
<reference evidence="3" key="1">
    <citation type="submission" date="2022-06" db="EMBL/GenBank/DDBJ databases">
        <title>Alkalicoccobacillus porphyridii sp. nov., isolated from a marine red alga, Porphyridium purpureum and reclassification of Shouchella plakortidis and Shouchella gibsonii as Alkalicoccobacillus plakortidis comb. nov. and Alkalicoccobacillus gibsonii comb. nov.</title>
        <authorList>
            <person name="Kim K.H."/>
            <person name="Lee J.K."/>
            <person name="Han D.M."/>
            <person name="Baek J.H."/>
            <person name="Jeon C.O."/>
        </authorList>
    </citation>
    <scope>NUCLEOTIDE SEQUENCE</scope>
    <source>
        <strain evidence="3">DSM 19153</strain>
    </source>
</reference>
<dbReference type="RefSeq" id="WP_251607525.1">
    <property type="nucleotide sequence ID" value="NZ_JAMQJY010000001.1"/>
</dbReference>
<sequence>MSRRSKIALIVALTTTFGQVLIFFIAAMITGNWKLLVWSSSFGVLVGIPVLLIVMRQIRLKKS</sequence>
<dbReference type="PROSITE" id="PS50850">
    <property type="entry name" value="MFS"/>
    <property type="match status" value="1"/>
</dbReference>
<dbReference type="EMBL" id="JAMQJY010000001">
    <property type="protein sequence ID" value="MCM2675999.1"/>
    <property type="molecule type" value="Genomic_DNA"/>
</dbReference>
<keyword evidence="1" id="KW-0472">Membrane</keyword>
<proteinExistence type="predicted"/>
<evidence type="ECO:0000256" key="1">
    <source>
        <dbReference type="SAM" id="Phobius"/>
    </source>
</evidence>
<dbReference type="Proteomes" id="UP001203665">
    <property type="component" value="Unassembled WGS sequence"/>
</dbReference>
<dbReference type="InterPro" id="IPR020846">
    <property type="entry name" value="MFS_dom"/>
</dbReference>
<evidence type="ECO:0000313" key="4">
    <source>
        <dbReference type="Proteomes" id="UP001203665"/>
    </source>
</evidence>
<keyword evidence="1" id="KW-1133">Transmembrane helix</keyword>
<keyword evidence="1" id="KW-0812">Transmembrane</keyword>
<feature type="domain" description="Major facilitator superfamily (MFS) profile" evidence="2">
    <location>
        <begin position="1"/>
        <end position="63"/>
    </location>
</feature>
<accession>A0ABT0XJE0</accession>